<evidence type="ECO:0000313" key="3">
    <source>
        <dbReference type="Proteomes" id="UP001396898"/>
    </source>
</evidence>
<reference evidence="2 3" key="1">
    <citation type="submission" date="2023-01" db="EMBL/GenBank/DDBJ databases">
        <title>Analysis of 21 Apiospora genomes using comparative genomics revels a genus with tremendous synthesis potential of carbohydrate active enzymes and secondary metabolites.</title>
        <authorList>
            <person name="Sorensen T."/>
        </authorList>
    </citation>
    <scope>NUCLEOTIDE SEQUENCE [LARGE SCALE GENOMIC DNA]</scope>
    <source>
        <strain evidence="2 3">CBS 20057</strain>
    </source>
</reference>
<evidence type="ECO:0000313" key="2">
    <source>
        <dbReference type="EMBL" id="KAK8028647.1"/>
    </source>
</evidence>
<gene>
    <name evidence="2" type="ORF">PG991_005703</name>
</gene>
<dbReference type="EMBL" id="JAQQWI010000007">
    <property type="protein sequence ID" value="KAK8028647.1"/>
    <property type="molecule type" value="Genomic_DNA"/>
</dbReference>
<dbReference type="Proteomes" id="UP001396898">
    <property type="component" value="Unassembled WGS sequence"/>
</dbReference>
<feature type="compositionally biased region" description="Low complexity" evidence="1">
    <location>
        <begin position="234"/>
        <end position="249"/>
    </location>
</feature>
<evidence type="ECO:0000256" key="1">
    <source>
        <dbReference type="SAM" id="MobiDB-lite"/>
    </source>
</evidence>
<feature type="compositionally biased region" description="Polar residues" evidence="1">
    <location>
        <begin position="1"/>
        <end position="14"/>
    </location>
</feature>
<organism evidence="2 3">
    <name type="scientific">Apiospora marii</name>
    <dbReference type="NCBI Taxonomy" id="335849"/>
    <lineage>
        <taxon>Eukaryota</taxon>
        <taxon>Fungi</taxon>
        <taxon>Dikarya</taxon>
        <taxon>Ascomycota</taxon>
        <taxon>Pezizomycotina</taxon>
        <taxon>Sordariomycetes</taxon>
        <taxon>Xylariomycetidae</taxon>
        <taxon>Amphisphaeriales</taxon>
        <taxon>Apiosporaceae</taxon>
        <taxon>Apiospora</taxon>
    </lineage>
</organism>
<name>A0ABR1SC83_9PEZI</name>
<comment type="caution">
    <text evidence="2">The sequence shown here is derived from an EMBL/GenBank/DDBJ whole genome shotgun (WGS) entry which is preliminary data.</text>
</comment>
<proteinExistence type="predicted"/>
<keyword evidence="3" id="KW-1185">Reference proteome</keyword>
<feature type="region of interest" description="Disordered" evidence="1">
    <location>
        <begin position="1"/>
        <end position="37"/>
    </location>
</feature>
<accession>A0ABR1SC83</accession>
<feature type="region of interest" description="Disordered" evidence="1">
    <location>
        <begin position="153"/>
        <end position="265"/>
    </location>
</feature>
<feature type="compositionally biased region" description="Basic and acidic residues" evidence="1">
    <location>
        <begin position="153"/>
        <end position="179"/>
    </location>
</feature>
<feature type="compositionally biased region" description="Low complexity" evidence="1">
    <location>
        <begin position="197"/>
        <end position="209"/>
    </location>
</feature>
<sequence length="265" mass="30065">MTTGNSLEVDTSSLAPMDREEEQQYPDQAPHQIHNYAPNGYNGPYAAPVAPYYAAPPRIRARMPPPPTAAPRSLQWTFESCVSYEVLRSIGYPVDLSQCIAGSWSGIRPYKGFNKGEWNEANRRLQDHYPSRLKGEKLVEFYWCMRRQREADEWRRDQKDRERRARDKEEAEFKAETARKLAQMNAEMGEAQDDTLPSSPAGPSEAPSPMIDWAEEVEEAAPQQEAETSHKRNSFSSGSEGSQSDGQAGRNSQRRAYGPPRRQPK</sequence>
<protein>
    <submittedName>
        <fullName evidence="2">Uncharacterized protein</fullName>
    </submittedName>
</protein>